<evidence type="ECO:0000313" key="3">
    <source>
        <dbReference type="Proteomes" id="UP001319104"/>
    </source>
</evidence>
<keyword evidence="3" id="KW-1185">Reference proteome</keyword>
<gene>
    <name evidence="2" type="ORF">KI659_05150</name>
</gene>
<feature type="transmembrane region" description="Helical" evidence="1">
    <location>
        <begin position="12"/>
        <end position="32"/>
    </location>
</feature>
<keyword evidence="1" id="KW-1133">Transmembrane helix</keyword>
<accession>A0AAP2G126</accession>
<name>A0AAP2G126_9BACT</name>
<evidence type="ECO:0000256" key="1">
    <source>
        <dbReference type="SAM" id="Phobius"/>
    </source>
</evidence>
<keyword evidence="1" id="KW-0472">Membrane</keyword>
<dbReference type="RefSeq" id="WP_213944297.1">
    <property type="nucleotide sequence ID" value="NZ_JAHBGI010000011.1"/>
</dbReference>
<sequence>MSKDKSFDPELIKLFKIFGIGTLIWVFALSFFNTKTVELEEGEIRTSITAASRLYFMNVRQPFYDRENRNDAKMNVFRLSKRVVDDSRPVINLSIILNRVKEDAYIYLEPSEAILDGRINLKYSFDESDSSGIIQFGGGDRFDHFRFVDQVYPLLLQDAHFEIETSDGWEPILVERKERDAFKTTSFDYFRLLEQEDRNK</sequence>
<keyword evidence="1" id="KW-0812">Transmembrane</keyword>
<dbReference type="AlphaFoldDB" id="A0AAP2G126"/>
<proteinExistence type="predicted"/>
<organism evidence="2 3">
    <name type="scientific">Litoribacter ruber</name>
    <dbReference type="NCBI Taxonomy" id="702568"/>
    <lineage>
        <taxon>Bacteria</taxon>
        <taxon>Pseudomonadati</taxon>
        <taxon>Bacteroidota</taxon>
        <taxon>Cytophagia</taxon>
        <taxon>Cytophagales</taxon>
        <taxon>Cyclobacteriaceae</taxon>
        <taxon>Litoribacter</taxon>
    </lineage>
</organism>
<comment type="caution">
    <text evidence="2">The sequence shown here is derived from an EMBL/GenBank/DDBJ whole genome shotgun (WGS) entry which is preliminary data.</text>
</comment>
<dbReference type="Proteomes" id="UP001319104">
    <property type="component" value="Unassembled WGS sequence"/>
</dbReference>
<dbReference type="EMBL" id="JAHCMY010000002">
    <property type="protein sequence ID" value="MBS9523402.1"/>
    <property type="molecule type" value="Genomic_DNA"/>
</dbReference>
<protein>
    <submittedName>
        <fullName evidence="2">Uncharacterized protein</fullName>
    </submittedName>
</protein>
<reference evidence="2 3" key="1">
    <citation type="submission" date="2021-05" db="EMBL/GenBank/DDBJ databases">
        <authorList>
            <person name="Zhang Z.D."/>
            <person name="Osman G."/>
        </authorList>
    </citation>
    <scope>NUCLEOTIDE SEQUENCE [LARGE SCALE GENOMIC DNA]</scope>
    <source>
        <strain evidence="2 3">KCTC 32217</strain>
    </source>
</reference>
<evidence type="ECO:0000313" key="2">
    <source>
        <dbReference type="EMBL" id="MBS9523402.1"/>
    </source>
</evidence>